<dbReference type="GO" id="GO:0009055">
    <property type="term" value="F:electron transfer activity"/>
    <property type="evidence" value="ECO:0007669"/>
    <property type="project" value="TreeGrafter"/>
</dbReference>
<comment type="subcellular location">
    <subcellularLocation>
        <location evidence="1">Cell membrane</location>
        <topology evidence="1">Multi-pass membrane protein</topology>
    </subcellularLocation>
</comment>
<keyword evidence="6 12" id="KW-0812">Transmembrane</keyword>
<evidence type="ECO:0000256" key="2">
    <source>
        <dbReference type="ARBA" id="ARBA00007543"/>
    </source>
</evidence>
<evidence type="ECO:0000256" key="4">
    <source>
        <dbReference type="ARBA" id="ARBA00022475"/>
    </source>
</evidence>
<evidence type="ECO:0000256" key="12">
    <source>
        <dbReference type="SAM" id="Phobius"/>
    </source>
</evidence>
<dbReference type="GO" id="GO:0046872">
    <property type="term" value="F:metal ion binding"/>
    <property type="evidence" value="ECO:0007669"/>
    <property type="project" value="UniProtKB-KW"/>
</dbReference>
<dbReference type="GO" id="GO:0016682">
    <property type="term" value="F:oxidoreductase activity, acting on diphenols and related substances as donors, oxygen as acceptor"/>
    <property type="evidence" value="ECO:0007669"/>
    <property type="project" value="TreeGrafter"/>
</dbReference>
<keyword evidence="7" id="KW-0479">Metal-binding</keyword>
<keyword evidence="10" id="KW-0408">Iron</keyword>
<dbReference type="PANTHER" id="PTHR43141:SF5">
    <property type="entry name" value="CYTOCHROME BD-I UBIQUINOL OXIDASE SUBUNIT 2"/>
    <property type="match status" value="1"/>
</dbReference>
<comment type="similarity">
    <text evidence="2">Belongs to the cytochrome ubiquinol oxidase subunit 2 family.</text>
</comment>
<evidence type="ECO:0000256" key="8">
    <source>
        <dbReference type="ARBA" id="ARBA00022982"/>
    </source>
</evidence>
<dbReference type="PIRSF" id="PIRSF000267">
    <property type="entry name" value="Cyt_oxidse_sub2"/>
    <property type="match status" value="1"/>
</dbReference>
<dbReference type="InterPro" id="IPR003317">
    <property type="entry name" value="Cyt-d_oxidase_su2"/>
</dbReference>
<dbReference type="EMBL" id="JSZA02000030">
    <property type="protein sequence ID" value="KHD05314.1"/>
    <property type="molecule type" value="Genomic_DNA"/>
</dbReference>
<dbReference type="NCBIfam" id="TIGR00203">
    <property type="entry name" value="cydB"/>
    <property type="match status" value="1"/>
</dbReference>
<evidence type="ECO:0000313" key="13">
    <source>
        <dbReference type="EMBL" id="KHD05314.1"/>
    </source>
</evidence>
<keyword evidence="9 12" id="KW-1133">Transmembrane helix</keyword>
<feature type="transmembrane region" description="Helical" evidence="12">
    <location>
        <begin position="204"/>
        <end position="227"/>
    </location>
</feature>
<evidence type="ECO:0000256" key="3">
    <source>
        <dbReference type="ARBA" id="ARBA00022448"/>
    </source>
</evidence>
<keyword evidence="3" id="KW-0813">Transport</keyword>
<evidence type="ECO:0000256" key="6">
    <source>
        <dbReference type="ARBA" id="ARBA00022692"/>
    </source>
</evidence>
<dbReference type="PANTHER" id="PTHR43141">
    <property type="entry name" value="CYTOCHROME BD2 SUBUNIT II"/>
    <property type="match status" value="1"/>
</dbReference>
<accession>A0A0A6P4P6</accession>
<organism evidence="13 14">
    <name type="scientific">Candidatus Thiomargarita nelsonii</name>
    <dbReference type="NCBI Taxonomy" id="1003181"/>
    <lineage>
        <taxon>Bacteria</taxon>
        <taxon>Pseudomonadati</taxon>
        <taxon>Pseudomonadota</taxon>
        <taxon>Gammaproteobacteria</taxon>
        <taxon>Thiotrichales</taxon>
        <taxon>Thiotrichaceae</taxon>
        <taxon>Thiomargarita</taxon>
    </lineage>
</organism>
<name>A0A0A6P4P6_9GAMM</name>
<dbReference type="GO" id="GO:0070069">
    <property type="term" value="C:cytochrome complex"/>
    <property type="evidence" value="ECO:0007669"/>
    <property type="project" value="TreeGrafter"/>
</dbReference>
<evidence type="ECO:0000256" key="7">
    <source>
        <dbReference type="ARBA" id="ARBA00022723"/>
    </source>
</evidence>
<sequence length="380" mass="42057">MSIDYETLKLIWWIFVGVLLIGFALTDGFDMGIGALLPFLGKNDEERRVIINSIGPTWEGNQVWFVTAAGAIFAAWPIVYAVAFSSFYIALLLTLFALFFRPVGFDYRSKVASPRWRATWDWGLFIGGVVPAVIFGVAFGNLLQGVPFHFDDELRAYYTGSFWGLLNPFALLAGVISLSMLVMHGAVYLQLRTEDVIYARSQKAVKVFGALLIVTFALAGVWVAYGIDGFKVVSMPPLDALPNPLAKTVEIVPGAWMNHYEVYPWTMLIPGLVFVGAFMTILLSHFKAPGLAFITSSAALVGVILTAGASMFPFIMPSSSQPDSSLIVWDASSSHLTLTIMFWATVIFLPLIVLYTSWVYRVLRGKITVQHIRTHEHSAY</sequence>
<keyword evidence="5" id="KW-0349">Heme</keyword>
<feature type="transmembrane region" description="Helical" evidence="12">
    <location>
        <begin position="85"/>
        <end position="101"/>
    </location>
</feature>
<evidence type="ECO:0000256" key="11">
    <source>
        <dbReference type="ARBA" id="ARBA00023136"/>
    </source>
</evidence>
<proteinExistence type="inferred from homology"/>
<dbReference type="Proteomes" id="UP000030428">
    <property type="component" value="Unassembled WGS sequence"/>
</dbReference>
<evidence type="ECO:0000313" key="14">
    <source>
        <dbReference type="Proteomes" id="UP000030428"/>
    </source>
</evidence>
<keyword evidence="4" id="KW-1003">Cell membrane</keyword>
<dbReference type="Pfam" id="PF02322">
    <property type="entry name" value="Cyt_bd_oxida_II"/>
    <property type="match status" value="1"/>
</dbReference>
<feature type="transmembrane region" description="Helical" evidence="12">
    <location>
        <begin position="336"/>
        <end position="360"/>
    </location>
</feature>
<feature type="transmembrane region" description="Helical" evidence="12">
    <location>
        <begin position="290"/>
        <end position="316"/>
    </location>
</feature>
<dbReference type="AlphaFoldDB" id="A0A0A6P4P6"/>
<dbReference type="GO" id="GO:0019646">
    <property type="term" value="P:aerobic electron transport chain"/>
    <property type="evidence" value="ECO:0007669"/>
    <property type="project" value="TreeGrafter"/>
</dbReference>
<reference evidence="13 14" key="1">
    <citation type="journal article" date="2016" name="Front. Microbiol.">
        <title>Single-Cell (Meta-)Genomics of a Dimorphic Candidatus Thiomargarita nelsonii Reveals Genomic Plasticity.</title>
        <authorList>
            <person name="Flood B.E."/>
            <person name="Fliss P."/>
            <person name="Jones D.S."/>
            <person name="Dick G.J."/>
            <person name="Jain S."/>
            <person name="Kaster A.K."/>
            <person name="Winkel M."/>
            <person name="Mussmann M."/>
            <person name="Bailey J."/>
        </authorList>
    </citation>
    <scope>NUCLEOTIDE SEQUENCE [LARGE SCALE GENOMIC DNA]</scope>
    <source>
        <strain evidence="13">Hydrate Ridge</strain>
    </source>
</reference>
<evidence type="ECO:0000256" key="5">
    <source>
        <dbReference type="ARBA" id="ARBA00022617"/>
    </source>
</evidence>
<feature type="transmembrane region" description="Helical" evidence="12">
    <location>
        <begin position="122"/>
        <end position="142"/>
    </location>
</feature>
<comment type="caution">
    <text evidence="13">The sequence shown here is derived from an EMBL/GenBank/DDBJ whole genome shotgun (WGS) entry which is preliminary data.</text>
</comment>
<evidence type="ECO:0000256" key="9">
    <source>
        <dbReference type="ARBA" id="ARBA00022989"/>
    </source>
</evidence>
<dbReference type="GO" id="GO:0005886">
    <property type="term" value="C:plasma membrane"/>
    <property type="evidence" value="ECO:0007669"/>
    <property type="project" value="UniProtKB-SubCell"/>
</dbReference>
<evidence type="ECO:0000256" key="10">
    <source>
        <dbReference type="ARBA" id="ARBA00023004"/>
    </source>
</evidence>
<keyword evidence="8" id="KW-0249">Electron transport</keyword>
<protein>
    <submittedName>
        <fullName evidence="13">Cytochrome d ubiquinol oxidase subunit 2</fullName>
    </submittedName>
</protein>
<keyword evidence="14" id="KW-1185">Reference proteome</keyword>
<feature type="transmembrane region" description="Helical" evidence="12">
    <location>
        <begin position="12"/>
        <end position="40"/>
    </location>
</feature>
<feature type="transmembrane region" description="Helical" evidence="12">
    <location>
        <begin position="262"/>
        <end position="283"/>
    </location>
</feature>
<gene>
    <name evidence="13" type="ORF">PN36_09925</name>
</gene>
<keyword evidence="11 12" id="KW-0472">Membrane</keyword>
<evidence type="ECO:0000256" key="1">
    <source>
        <dbReference type="ARBA" id="ARBA00004651"/>
    </source>
</evidence>
<feature type="transmembrane region" description="Helical" evidence="12">
    <location>
        <begin position="162"/>
        <end position="183"/>
    </location>
</feature>